<organism evidence="5 6">
    <name type="scientific">Ehrlichia minasensis</name>
    <dbReference type="NCBI Taxonomy" id="1242993"/>
    <lineage>
        <taxon>Bacteria</taxon>
        <taxon>Pseudomonadati</taxon>
        <taxon>Pseudomonadota</taxon>
        <taxon>Alphaproteobacteria</taxon>
        <taxon>Rickettsiales</taxon>
        <taxon>Anaplasmataceae</taxon>
        <taxon>Ehrlichia</taxon>
    </lineage>
</organism>
<dbReference type="OrthoDB" id="9811798at2"/>
<dbReference type="GO" id="GO:0012505">
    <property type="term" value="C:endomembrane system"/>
    <property type="evidence" value="ECO:0007669"/>
    <property type="project" value="UniProtKB-SubCell"/>
</dbReference>
<keyword evidence="6" id="KW-1185">Reference proteome</keyword>
<feature type="transmembrane region" description="Helical" evidence="3">
    <location>
        <begin position="177"/>
        <end position="198"/>
    </location>
</feature>
<evidence type="ECO:0000313" key="6">
    <source>
        <dbReference type="Proteomes" id="UP000293377"/>
    </source>
</evidence>
<evidence type="ECO:0000259" key="4">
    <source>
        <dbReference type="Pfam" id="PF00361"/>
    </source>
</evidence>
<dbReference type="GO" id="GO:0042773">
    <property type="term" value="P:ATP synthesis coupled electron transport"/>
    <property type="evidence" value="ECO:0007669"/>
    <property type="project" value="InterPro"/>
</dbReference>
<feature type="transmembrane region" description="Helical" evidence="3">
    <location>
        <begin position="218"/>
        <end position="242"/>
    </location>
</feature>
<sequence>MHFFNYLTSEFTLVCIVLLPFISASLILMLKKIRHSQEIISITSSCTLFYMILKAYKFYTKHNSELYIKLYEFINPKIYLAFKAEILSMIFSLLASFLWIITTIYSISYMKNNDNNNKKQSLFYTCFSISIGCTMGIAFSANLLTLFIFYELLTISTYPLITYYINDQSQISGRYYIGILLGTSMLLFLPAIIITYNISGTLDFTTNGILPDNISNPLLITLLLLFIYGVGKAALMPIHLWLPQAMVAPTPVSALLHAVAVVKSGVFTIIKILLYIIGLKNLNTVQEHYNILTYISGATIILASLVAIKQTNLKKLLAYSTISQLSYIIIAASLYTEYAIKVSMFQMISHAFAKITLFFTAGAIYTKTGKKYLHELHGIGKSMPITMIAFSIGAIAMIGIPPSPTFYGKFLIISEALQQKNFLVIVILILSTVLNTMYFLPIIYNAFSTSHSFKYAEAPLPMLIAIIITATCTLLLFIIQYIIFSTIDDFLQSIFKA</sequence>
<feature type="transmembrane region" description="Helical" evidence="3">
    <location>
        <begin position="122"/>
        <end position="141"/>
    </location>
</feature>
<feature type="transmembrane region" description="Helical" evidence="3">
    <location>
        <begin position="289"/>
        <end position="309"/>
    </location>
</feature>
<dbReference type="InterPro" id="IPR001750">
    <property type="entry name" value="ND/Mrp_TM"/>
</dbReference>
<accession>A0A4Q6I8T5</accession>
<evidence type="ECO:0000256" key="3">
    <source>
        <dbReference type="SAM" id="Phobius"/>
    </source>
</evidence>
<dbReference type="RefSeq" id="WP_045171071.1">
    <property type="nucleotide sequence ID" value="NZ_QOHL01000025.1"/>
</dbReference>
<keyword evidence="3" id="KW-0472">Membrane</keyword>
<feature type="transmembrane region" description="Helical" evidence="3">
    <location>
        <begin position="385"/>
        <end position="402"/>
    </location>
</feature>
<feature type="transmembrane region" description="Helical" evidence="3">
    <location>
        <begin position="347"/>
        <end position="365"/>
    </location>
</feature>
<dbReference type="GO" id="GO:0008137">
    <property type="term" value="F:NADH dehydrogenase (ubiquinone) activity"/>
    <property type="evidence" value="ECO:0007669"/>
    <property type="project" value="InterPro"/>
</dbReference>
<dbReference type="PANTHER" id="PTHR43373:SF1">
    <property type="entry name" value="NA(+)_H(+) ANTIPORTER SUBUNIT A"/>
    <property type="match status" value="1"/>
</dbReference>
<protein>
    <submittedName>
        <fullName evidence="5">Cation:proton antiporter</fullName>
    </submittedName>
</protein>
<dbReference type="GO" id="GO:0016020">
    <property type="term" value="C:membrane"/>
    <property type="evidence" value="ECO:0007669"/>
    <property type="project" value="UniProtKB-SubCell"/>
</dbReference>
<dbReference type="PRINTS" id="PR01437">
    <property type="entry name" value="NUOXDRDTASE4"/>
</dbReference>
<name>A0A4Q6I8T5_9RICK</name>
<feature type="transmembrane region" description="Helical" evidence="3">
    <location>
        <begin position="316"/>
        <end position="335"/>
    </location>
</feature>
<dbReference type="InterPro" id="IPR003918">
    <property type="entry name" value="NADH_UbQ_OxRdtase"/>
</dbReference>
<dbReference type="EMBL" id="QOHL01000025">
    <property type="protein sequence ID" value="RZB12407.1"/>
    <property type="molecule type" value="Genomic_DNA"/>
</dbReference>
<feature type="transmembrane region" description="Helical" evidence="3">
    <location>
        <begin position="39"/>
        <end position="59"/>
    </location>
</feature>
<feature type="transmembrane region" description="Helical" evidence="3">
    <location>
        <begin position="422"/>
        <end position="447"/>
    </location>
</feature>
<dbReference type="STRING" id="1242993.ehr_00430"/>
<proteinExistence type="predicted"/>
<dbReference type="PANTHER" id="PTHR43373">
    <property type="entry name" value="NA(+)/H(+) ANTIPORTER SUBUNIT"/>
    <property type="match status" value="1"/>
</dbReference>
<evidence type="ECO:0000256" key="2">
    <source>
        <dbReference type="RuleBase" id="RU000320"/>
    </source>
</evidence>
<dbReference type="InterPro" id="IPR050616">
    <property type="entry name" value="CPA3_Na-H_Antiporter_A"/>
</dbReference>
<gene>
    <name evidence="5" type="ORF">DRF75_04335</name>
</gene>
<feature type="transmembrane region" description="Helical" evidence="3">
    <location>
        <begin position="147"/>
        <end position="165"/>
    </location>
</feature>
<keyword evidence="3" id="KW-1133">Transmembrane helix</keyword>
<comment type="subcellular location">
    <subcellularLocation>
        <location evidence="1">Endomembrane system</location>
        <topology evidence="1">Multi-pass membrane protein</topology>
    </subcellularLocation>
    <subcellularLocation>
        <location evidence="2">Membrane</location>
        <topology evidence="2">Multi-pass membrane protein</topology>
    </subcellularLocation>
</comment>
<evidence type="ECO:0000313" key="5">
    <source>
        <dbReference type="EMBL" id="RZB12407.1"/>
    </source>
</evidence>
<reference evidence="5 6" key="1">
    <citation type="submission" date="2018-06" db="EMBL/GenBank/DDBJ databases">
        <title>Complete Genome Sequence of Ehrlichia minasensis Isolated From Cattle.</title>
        <authorList>
            <person name="Aguiar D.M."/>
            <person name="Araujo J.P.A.Jr."/>
            <person name="Nakazato L."/>
            <person name="Bard E."/>
            <person name="Cabezas-Cruz A."/>
        </authorList>
    </citation>
    <scope>NUCLEOTIDE SEQUENCE [LARGE SCALE GENOMIC DNA]</scope>
    <source>
        <strain evidence="5 6">B11</strain>
    </source>
</reference>
<comment type="caution">
    <text evidence="5">The sequence shown here is derived from an EMBL/GenBank/DDBJ whole genome shotgun (WGS) entry which is preliminary data.</text>
</comment>
<dbReference type="Proteomes" id="UP000293377">
    <property type="component" value="Unassembled WGS sequence"/>
</dbReference>
<evidence type="ECO:0000256" key="1">
    <source>
        <dbReference type="ARBA" id="ARBA00004127"/>
    </source>
</evidence>
<feature type="transmembrane region" description="Helical" evidence="3">
    <location>
        <begin position="459"/>
        <end position="483"/>
    </location>
</feature>
<dbReference type="Pfam" id="PF00361">
    <property type="entry name" value="Proton_antipo_M"/>
    <property type="match status" value="1"/>
</dbReference>
<feature type="transmembrane region" description="Helical" evidence="3">
    <location>
        <begin position="254"/>
        <end position="277"/>
    </location>
</feature>
<keyword evidence="2 3" id="KW-0812">Transmembrane</keyword>
<feature type="transmembrane region" description="Helical" evidence="3">
    <location>
        <begin position="79"/>
        <end position="101"/>
    </location>
</feature>
<feature type="domain" description="NADH:quinone oxidoreductase/Mrp antiporter transmembrane" evidence="4">
    <location>
        <begin position="140"/>
        <end position="434"/>
    </location>
</feature>
<feature type="transmembrane region" description="Helical" evidence="3">
    <location>
        <begin position="6"/>
        <end position="27"/>
    </location>
</feature>
<dbReference type="AlphaFoldDB" id="A0A4Q6I8T5"/>